<evidence type="ECO:0000256" key="3">
    <source>
        <dbReference type="ARBA" id="ARBA00022692"/>
    </source>
</evidence>
<feature type="transmembrane region" description="Helical" evidence="8">
    <location>
        <begin position="196"/>
        <end position="224"/>
    </location>
</feature>
<feature type="transmembrane region" description="Helical" evidence="8">
    <location>
        <begin position="153"/>
        <end position="172"/>
    </location>
</feature>
<evidence type="ECO:0000256" key="5">
    <source>
        <dbReference type="ARBA" id="ARBA00023136"/>
    </source>
</evidence>
<dbReference type="InterPro" id="IPR017452">
    <property type="entry name" value="GPCR_Rhodpsn_7TM"/>
</dbReference>
<name>A0ABQ9FSB8_TEGGR</name>
<sequence length="323" mass="36606">MDVVANSSEMNKSTTSQNNTTTTGYDAEDISKYNNFETAAFIITWVETVLILLFNGLLIIGILRKPERNRLTFFVLQLSISDFGIGLMYLLPDAIQRTSVGWIAGLNMCRFYQYMSHVMAYVSSYMLVVISLDRLLVVLQPLKHTGRGKLYKYTLPITAWMVSMLLAIPQPMNTLIYDNSVKTVCDLMYESNVKFYLVFFVCAAVAVPAVLIFVCYAMLVRLIWLRMNSGMKVSKRQRTGRSSKTIFVISWSPLCINLLLIVFNVIKQQPVYYVLMALAPINSVADPIVFMAFNYKVLSPQYLRRSSTSATNHTMISKGVCVN</sequence>
<keyword evidence="2" id="KW-1003">Cell membrane</keyword>
<organism evidence="10 11">
    <name type="scientific">Tegillarca granosa</name>
    <name type="common">Malaysian cockle</name>
    <name type="synonym">Anadara granosa</name>
    <dbReference type="NCBI Taxonomy" id="220873"/>
    <lineage>
        <taxon>Eukaryota</taxon>
        <taxon>Metazoa</taxon>
        <taxon>Spiralia</taxon>
        <taxon>Lophotrochozoa</taxon>
        <taxon>Mollusca</taxon>
        <taxon>Bivalvia</taxon>
        <taxon>Autobranchia</taxon>
        <taxon>Pteriomorphia</taxon>
        <taxon>Arcoida</taxon>
        <taxon>Arcoidea</taxon>
        <taxon>Arcidae</taxon>
        <taxon>Tegillarca</taxon>
    </lineage>
</organism>
<dbReference type="Pfam" id="PF00001">
    <property type="entry name" value="7tm_1"/>
    <property type="match status" value="1"/>
</dbReference>
<feature type="transmembrane region" description="Helical" evidence="8">
    <location>
        <begin position="111"/>
        <end position="132"/>
    </location>
</feature>
<dbReference type="PANTHER" id="PTHR24241">
    <property type="entry name" value="NEUROPEPTIDE RECEPTOR-RELATED G-PROTEIN COUPLED RECEPTOR"/>
    <property type="match status" value="1"/>
</dbReference>
<feature type="domain" description="G-protein coupled receptors family 1 profile" evidence="9">
    <location>
        <begin position="54"/>
        <end position="290"/>
    </location>
</feature>
<evidence type="ECO:0000313" key="10">
    <source>
        <dbReference type="EMBL" id="KAJ8320159.1"/>
    </source>
</evidence>
<reference evidence="10 11" key="1">
    <citation type="submission" date="2022-12" db="EMBL/GenBank/DDBJ databases">
        <title>Chromosome-level genome of Tegillarca granosa.</title>
        <authorList>
            <person name="Kim J."/>
        </authorList>
    </citation>
    <scope>NUCLEOTIDE SEQUENCE [LARGE SCALE GENOMIC DNA]</scope>
    <source>
        <strain evidence="10">Teg-2019</strain>
        <tissue evidence="10">Adductor muscle</tissue>
    </source>
</reference>
<feature type="transmembrane region" description="Helical" evidence="8">
    <location>
        <begin position="272"/>
        <end position="295"/>
    </location>
</feature>
<dbReference type="PANTHER" id="PTHR24241:SF161">
    <property type="entry name" value="G-PROTEIN COUPLED RECEPTORS FAMILY 1 PROFILE DOMAIN-CONTAINING PROTEIN"/>
    <property type="match status" value="1"/>
</dbReference>
<evidence type="ECO:0000256" key="4">
    <source>
        <dbReference type="ARBA" id="ARBA00022989"/>
    </source>
</evidence>
<keyword evidence="5 8" id="KW-0472">Membrane</keyword>
<feature type="transmembrane region" description="Helical" evidence="8">
    <location>
        <begin position="71"/>
        <end position="91"/>
    </location>
</feature>
<comment type="subcellular location">
    <subcellularLocation>
        <location evidence="1">Cell membrane</location>
        <topology evidence="1">Multi-pass membrane protein</topology>
    </subcellularLocation>
</comment>
<evidence type="ECO:0000256" key="2">
    <source>
        <dbReference type="ARBA" id="ARBA00022475"/>
    </source>
</evidence>
<keyword evidence="3 8" id="KW-0812">Transmembrane</keyword>
<keyword evidence="6" id="KW-0675">Receptor</keyword>
<evidence type="ECO:0000256" key="1">
    <source>
        <dbReference type="ARBA" id="ARBA00004651"/>
    </source>
</evidence>
<feature type="region of interest" description="Disordered" evidence="7">
    <location>
        <begin position="1"/>
        <end position="21"/>
    </location>
</feature>
<keyword evidence="4 8" id="KW-1133">Transmembrane helix</keyword>
<evidence type="ECO:0000256" key="7">
    <source>
        <dbReference type="SAM" id="MobiDB-lite"/>
    </source>
</evidence>
<protein>
    <recommendedName>
        <fullName evidence="9">G-protein coupled receptors family 1 profile domain-containing protein</fullName>
    </recommendedName>
</protein>
<dbReference type="Gene3D" id="1.20.1070.10">
    <property type="entry name" value="Rhodopsin 7-helix transmembrane proteins"/>
    <property type="match status" value="1"/>
</dbReference>
<proteinExistence type="predicted"/>
<dbReference type="InterPro" id="IPR000276">
    <property type="entry name" value="GPCR_Rhodpsn"/>
</dbReference>
<evidence type="ECO:0000256" key="6">
    <source>
        <dbReference type="ARBA" id="ARBA00023170"/>
    </source>
</evidence>
<feature type="transmembrane region" description="Helical" evidence="8">
    <location>
        <begin position="39"/>
        <end position="59"/>
    </location>
</feature>
<dbReference type="PROSITE" id="PS50262">
    <property type="entry name" value="G_PROTEIN_RECEP_F1_2"/>
    <property type="match status" value="1"/>
</dbReference>
<feature type="transmembrane region" description="Helical" evidence="8">
    <location>
        <begin position="245"/>
        <end position="266"/>
    </location>
</feature>
<dbReference type="SUPFAM" id="SSF81321">
    <property type="entry name" value="Family A G protein-coupled receptor-like"/>
    <property type="match status" value="1"/>
</dbReference>
<feature type="compositionally biased region" description="Polar residues" evidence="7">
    <location>
        <begin position="1"/>
        <end position="12"/>
    </location>
</feature>
<evidence type="ECO:0000313" key="11">
    <source>
        <dbReference type="Proteomes" id="UP001217089"/>
    </source>
</evidence>
<evidence type="ECO:0000259" key="9">
    <source>
        <dbReference type="PROSITE" id="PS50262"/>
    </source>
</evidence>
<gene>
    <name evidence="10" type="ORF">KUTeg_001746</name>
</gene>
<dbReference type="EMBL" id="JARBDR010000141">
    <property type="protein sequence ID" value="KAJ8320159.1"/>
    <property type="molecule type" value="Genomic_DNA"/>
</dbReference>
<dbReference type="Proteomes" id="UP001217089">
    <property type="component" value="Unassembled WGS sequence"/>
</dbReference>
<evidence type="ECO:0000256" key="8">
    <source>
        <dbReference type="SAM" id="Phobius"/>
    </source>
</evidence>
<accession>A0ABQ9FSB8</accession>
<keyword evidence="11" id="KW-1185">Reference proteome</keyword>
<comment type="caution">
    <text evidence="10">The sequence shown here is derived from an EMBL/GenBank/DDBJ whole genome shotgun (WGS) entry which is preliminary data.</text>
</comment>
<dbReference type="PRINTS" id="PR00237">
    <property type="entry name" value="GPCRRHODOPSN"/>
</dbReference>